<evidence type="ECO:0000256" key="3">
    <source>
        <dbReference type="SAM" id="Phobius"/>
    </source>
</evidence>
<dbReference type="InterPro" id="IPR001867">
    <property type="entry name" value="OmpR/PhoB-type_DNA-bd"/>
</dbReference>
<dbReference type="SMART" id="SM00862">
    <property type="entry name" value="Trans_reg_C"/>
    <property type="match status" value="1"/>
</dbReference>
<keyword evidence="3" id="KW-1133">Transmembrane helix</keyword>
<organism evidence="5 6">
    <name type="scientific">Vibrio ostreicida</name>
    <dbReference type="NCBI Taxonomy" id="526588"/>
    <lineage>
        <taxon>Bacteria</taxon>
        <taxon>Pseudomonadati</taxon>
        <taxon>Pseudomonadota</taxon>
        <taxon>Gammaproteobacteria</taxon>
        <taxon>Vibrionales</taxon>
        <taxon>Vibrionaceae</taxon>
        <taxon>Vibrio</taxon>
    </lineage>
</organism>
<dbReference type="SUPFAM" id="SSF46894">
    <property type="entry name" value="C-terminal effector domain of the bipartite response regulators"/>
    <property type="match status" value="1"/>
</dbReference>
<dbReference type="Proteomes" id="UP001238540">
    <property type="component" value="Unassembled WGS sequence"/>
</dbReference>
<accession>A0ABT8BUU5</accession>
<dbReference type="Gene3D" id="1.10.10.10">
    <property type="entry name" value="Winged helix-like DNA-binding domain superfamily/Winged helix DNA-binding domain"/>
    <property type="match status" value="1"/>
</dbReference>
<dbReference type="RefSeq" id="WP_170883401.1">
    <property type="nucleotide sequence ID" value="NZ_JABEYA020000017.1"/>
</dbReference>
<evidence type="ECO:0000313" key="5">
    <source>
        <dbReference type="EMBL" id="MDN3609920.1"/>
    </source>
</evidence>
<keyword evidence="3" id="KW-0812">Transmembrane</keyword>
<keyword evidence="6" id="KW-1185">Reference proteome</keyword>
<evidence type="ECO:0000256" key="2">
    <source>
        <dbReference type="PROSITE-ProRule" id="PRU01091"/>
    </source>
</evidence>
<dbReference type="EMBL" id="JAUFQC010000001">
    <property type="protein sequence ID" value="MDN3609920.1"/>
    <property type="molecule type" value="Genomic_DNA"/>
</dbReference>
<sequence>MTKVSPDSYTLPIGNCRLNRSDTGAEIVFDQNKTFSITIPESSVLRKLISEKNNIVSKDDLVIEAWGRTDIIGSNSLPVAITNLRKVLEMDNIKIVNVPRRGYRLDINESRPLSSKHSPEEINIDKSFFSQLNLGVNGIEKVKLYFSALVLISTFYSLFYVYFSWVDLSCRDFGHVSVCTIEGDNFNSEILNGKSGTYYYSSSTGLMDANKNN</sequence>
<keyword evidence="1 2" id="KW-0238">DNA-binding</keyword>
<proteinExistence type="predicted"/>
<feature type="DNA-binding region" description="OmpR/PhoB-type" evidence="2">
    <location>
        <begin position="8"/>
        <end position="107"/>
    </location>
</feature>
<dbReference type="InterPro" id="IPR016032">
    <property type="entry name" value="Sig_transdc_resp-reg_C-effctor"/>
</dbReference>
<dbReference type="Pfam" id="PF00486">
    <property type="entry name" value="Trans_reg_C"/>
    <property type="match status" value="1"/>
</dbReference>
<name>A0ABT8BUU5_9VIBR</name>
<evidence type="ECO:0000256" key="1">
    <source>
        <dbReference type="ARBA" id="ARBA00023125"/>
    </source>
</evidence>
<dbReference type="CDD" id="cd00383">
    <property type="entry name" value="trans_reg_C"/>
    <property type="match status" value="1"/>
</dbReference>
<feature type="domain" description="OmpR/PhoB-type" evidence="4">
    <location>
        <begin position="8"/>
        <end position="107"/>
    </location>
</feature>
<reference evidence="6" key="1">
    <citation type="journal article" date="2019" name="Int. J. Syst. Evol. Microbiol.">
        <title>The Global Catalogue of Microorganisms (GCM) 10K type strain sequencing project: providing services to taxonomists for standard genome sequencing and annotation.</title>
        <authorList>
            <consortium name="The Broad Institute Genomics Platform"/>
            <consortium name="The Broad Institute Genome Sequencing Center for Infectious Disease"/>
            <person name="Wu L."/>
            <person name="Ma J."/>
        </authorList>
    </citation>
    <scope>NUCLEOTIDE SEQUENCE [LARGE SCALE GENOMIC DNA]</scope>
    <source>
        <strain evidence="6">CECT 7398</strain>
    </source>
</reference>
<keyword evidence="3" id="KW-0472">Membrane</keyword>
<dbReference type="PROSITE" id="PS51755">
    <property type="entry name" value="OMPR_PHOB"/>
    <property type="match status" value="1"/>
</dbReference>
<evidence type="ECO:0000259" key="4">
    <source>
        <dbReference type="PROSITE" id="PS51755"/>
    </source>
</evidence>
<gene>
    <name evidence="5" type="ORF">QWZ16_09435</name>
</gene>
<evidence type="ECO:0000313" key="6">
    <source>
        <dbReference type="Proteomes" id="UP001238540"/>
    </source>
</evidence>
<feature type="transmembrane region" description="Helical" evidence="3">
    <location>
        <begin position="144"/>
        <end position="163"/>
    </location>
</feature>
<dbReference type="InterPro" id="IPR036388">
    <property type="entry name" value="WH-like_DNA-bd_sf"/>
</dbReference>
<comment type="caution">
    <text evidence="5">The sequence shown here is derived from an EMBL/GenBank/DDBJ whole genome shotgun (WGS) entry which is preliminary data.</text>
</comment>
<protein>
    <submittedName>
        <fullName evidence="5">Winged helix-turn-helix domain-containing protein</fullName>
    </submittedName>
</protein>